<gene>
    <name evidence="2" type="ORF">M408DRAFT_327390</name>
</gene>
<dbReference type="AlphaFoldDB" id="A0A0C3BIU1"/>
<sequence length="553" mass="63556">MESQRRRTKSPPPRRRRSRSLSPPPRGSRGPSRRELEKKRDQRGGYQGHHRTESSESYKGSSRKPWLDPSKRRRESRNSIDYTTRPEEPTRNDTTAPEAPKARLPSHSRTSSGVVEDLLVMSPITENVPQTVQITRASSPLPIITTTTNPTSQQAEYLKPIQRRVDGDLERRDVSQGEREMIHAIWDRRVGTLGKLQDILMKKDELSAFLEAVKKARPIESESDPFQQFVERLDRQIQDANDLITYLWQEMLDHELDMDRVFATSEDEGRLEMIEKAMLALQSKTIMDEKSTTEVSEPLASLPGISEDSSASSLDSLNIDDLEVRLREQEDEFHELDFGFDGDDFEYIVTSVLDELRGHGRIGPLSKIQLEAEDKQALQQLEEQLASLELWAVDHESRMGQREKAESEWAAQYALTLNQIELREKAVLDAEASLQQANDRLEKAKLARISPKDQVTMAENLAEELLKESSIQMEQDWKQSLDSTRGEARSVVERSIADLKTFLAQIDAEEQANWHGNERKIFEEVAQRLEKTFKWQDAAVRWLEFVDKIKKRG</sequence>
<evidence type="ECO:0000313" key="2">
    <source>
        <dbReference type="EMBL" id="KIM32029.1"/>
    </source>
</evidence>
<name>A0A0C3BIU1_SERVB</name>
<protein>
    <submittedName>
        <fullName evidence="2">Uncharacterized protein</fullName>
    </submittedName>
</protein>
<dbReference type="Proteomes" id="UP000054097">
    <property type="component" value="Unassembled WGS sequence"/>
</dbReference>
<proteinExistence type="predicted"/>
<feature type="region of interest" description="Disordered" evidence="1">
    <location>
        <begin position="290"/>
        <end position="313"/>
    </location>
</feature>
<organism evidence="2 3">
    <name type="scientific">Serendipita vermifera MAFF 305830</name>
    <dbReference type="NCBI Taxonomy" id="933852"/>
    <lineage>
        <taxon>Eukaryota</taxon>
        <taxon>Fungi</taxon>
        <taxon>Dikarya</taxon>
        <taxon>Basidiomycota</taxon>
        <taxon>Agaricomycotina</taxon>
        <taxon>Agaricomycetes</taxon>
        <taxon>Sebacinales</taxon>
        <taxon>Serendipitaceae</taxon>
        <taxon>Serendipita</taxon>
    </lineage>
</organism>
<reference evidence="2 3" key="1">
    <citation type="submission" date="2014-04" db="EMBL/GenBank/DDBJ databases">
        <authorList>
            <consortium name="DOE Joint Genome Institute"/>
            <person name="Kuo A."/>
            <person name="Zuccaro A."/>
            <person name="Kohler A."/>
            <person name="Nagy L.G."/>
            <person name="Floudas D."/>
            <person name="Copeland A."/>
            <person name="Barry K.W."/>
            <person name="Cichocki N."/>
            <person name="Veneault-Fourrey C."/>
            <person name="LaButti K."/>
            <person name="Lindquist E.A."/>
            <person name="Lipzen A."/>
            <person name="Lundell T."/>
            <person name="Morin E."/>
            <person name="Murat C."/>
            <person name="Sun H."/>
            <person name="Tunlid A."/>
            <person name="Henrissat B."/>
            <person name="Grigoriev I.V."/>
            <person name="Hibbett D.S."/>
            <person name="Martin F."/>
            <person name="Nordberg H.P."/>
            <person name="Cantor M.N."/>
            <person name="Hua S.X."/>
        </authorList>
    </citation>
    <scope>NUCLEOTIDE SEQUENCE [LARGE SCALE GENOMIC DNA]</scope>
    <source>
        <strain evidence="2 3">MAFF 305830</strain>
    </source>
</reference>
<evidence type="ECO:0000256" key="1">
    <source>
        <dbReference type="SAM" id="MobiDB-lite"/>
    </source>
</evidence>
<feature type="region of interest" description="Disordered" evidence="1">
    <location>
        <begin position="1"/>
        <end position="111"/>
    </location>
</feature>
<reference evidence="3" key="2">
    <citation type="submission" date="2015-01" db="EMBL/GenBank/DDBJ databases">
        <title>Evolutionary Origins and Diversification of the Mycorrhizal Mutualists.</title>
        <authorList>
            <consortium name="DOE Joint Genome Institute"/>
            <consortium name="Mycorrhizal Genomics Consortium"/>
            <person name="Kohler A."/>
            <person name="Kuo A."/>
            <person name="Nagy L.G."/>
            <person name="Floudas D."/>
            <person name="Copeland A."/>
            <person name="Barry K.W."/>
            <person name="Cichocki N."/>
            <person name="Veneault-Fourrey C."/>
            <person name="LaButti K."/>
            <person name="Lindquist E.A."/>
            <person name="Lipzen A."/>
            <person name="Lundell T."/>
            <person name="Morin E."/>
            <person name="Murat C."/>
            <person name="Riley R."/>
            <person name="Ohm R."/>
            <person name="Sun H."/>
            <person name="Tunlid A."/>
            <person name="Henrissat B."/>
            <person name="Grigoriev I.V."/>
            <person name="Hibbett D.S."/>
            <person name="Martin F."/>
        </authorList>
    </citation>
    <scope>NUCLEOTIDE SEQUENCE [LARGE SCALE GENOMIC DNA]</scope>
    <source>
        <strain evidence="3">MAFF 305830</strain>
    </source>
</reference>
<feature type="compositionally biased region" description="Basic residues" evidence="1">
    <location>
        <begin position="1"/>
        <end position="19"/>
    </location>
</feature>
<dbReference type="HOGENOM" id="CLU_492720_0_0_1"/>
<keyword evidence="3" id="KW-1185">Reference proteome</keyword>
<evidence type="ECO:0000313" key="3">
    <source>
        <dbReference type="Proteomes" id="UP000054097"/>
    </source>
</evidence>
<accession>A0A0C3BIU1</accession>
<dbReference type="EMBL" id="KN824281">
    <property type="protein sequence ID" value="KIM32029.1"/>
    <property type="molecule type" value="Genomic_DNA"/>
</dbReference>
<feature type="compositionally biased region" description="Basic and acidic residues" evidence="1">
    <location>
        <begin position="32"/>
        <end position="43"/>
    </location>
</feature>